<name>A0ABV4BHC1_9GAMM</name>
<dbReference type="Proteomes" id="UP001564408">
    <property type="component" value="Unassembled WGS sequence"/>
</dbReference>
<keyword evidence="2" id="KW-1185">Reference proteome</keyword>
<evidence type="ECO:0000313" key="1">
    <source>
        <dbReference type="EMBL" id="MEY6433937.1"/>
    </source>
</evidence>
<accession>A0ABV4BHC1</accession>
<protein>
    <recommendedName>
        <fullName evidence="3">DUF2357 domain-containing protein</fullName>
    </recommendedName>
</protein>
<evidence type="ECO:0000313" key="2">
    <source>
        <dbReference type="Proteomes" id="UP001564408"/>
    </source>
</evidence>
<organism evidence="1 2">
    <name type="scientific">Thioalkalicoccus limnaeus</name>
    <dbReference type="NCBI Taxonomy" id="120681"/>
    <lineage>
        <taxon>Bacteria</taxon>
        <taxon>Pseudomonadati</taxon>
        <taxon>Pseudomonadota</taxon>
        <taxon>Gammaproteobacteria</taxon>
        <taxon>Chromatiales</taxon>
        <taxon>Chromatiaceae</taxon>
        <taxon>Thioalkalicoccus</taxon>
    </lineage>
</organism>
<evidence type="ECO:0008006" key="3">
    <source>
        <dbReference type="Google" id="ProtNLM"/>
    </source>
</evidence>
<reference evidence="1 2" key="1">
    <citation type="submission" date="2024-05" db="EMBL/GenBank/DDBJ databases">
        <title>Genome Sequence and Characterization of the New Strain Purple Sulfur Bacterium of Genus Thioalkalicoccus.</title>
        <authorList>
            <person name="Bryantseva I.A."/>
            <person name="Kyndt J.A."/>
            <person name="Imhoff J.F."/>
        </authorList>
    </citation>
    <scope>NUCLEOTIDE SEQUENCE [LARGE SCALE GENOMIC DNA]</scope>
    <source>
        <strain evidence="1 2">Um2</strain>
    </source>
</reference>
<dbReference type="RefSeq" id="WP_369668321.1">
    <property type="nucleotide sequence ID" value="NZ_JBDKXB010000033.1"/>
</dbReference>
<comment type="caution">
    <text evidence="1">The sequence shown here is derived from an EMBL/GenBank/DDBJ whole genome shotgun (WGS) entry which is preliminary data.</text>
</comment>
<dbReference type="EMBL" id="JBDKXB010000033">
    <property type="protein sequence ID" value="MEY6433937.1"/>
    <property type="molecule type" value="Genomic_DNA"/>
</dbReference>
<proteinExistence type="predicted"/>
<gene>
    <name evidence="1" type="ORF">ABC977_16150</name>
</gene>
<sequence>MKPTPRLDYIVDLARCPELPEDSPAMAEAYRETSRRIDRLSGWRTKDLLLGLLIELERLDRSALAPDQRFEILQRLTPLVRRVIARTPRPQKARVGDPPGASTLTLEQRLFQVLVLNHQRLLRDLDRPRFLASDAGSRWRDWTQRRLIRYLGRQILYAAMTARAVPRHTWRDLHDLFVYLVRRANLSIRRSRDDPQAPRDAYFEVAYKRSLLAGLLDRLGSRPALDRSSLPDLGRWALESLLMDPAGLVGRDRLILVDVTRDQPPCLIAGSLDAPFPGWVLVPPEPFLRRLDPVRRFAS</sequence>